<organism evidence="1 2">
    <name type="scientific">Cetraspora pellucida</name>
    <dbReference type="NCBI Taxonomy" id="1433469"/>
    <lineage>
        <taxon>Eukaryota</taxon>
        <taxon>Fungi</taxon>
        <taxon>Fungi incertae sedis</taxon>
        <taxon>Mucoromycota</taxon>
        <taxon>Glomeromycotina</taxon>
        <taxon>Glomeromycetes</taxon>
        <taxon>Diversisporales</taxon>
        <taxon>Gigasporaceae</taxon>
        <taxon>Cetraspora</taxon>
    </lineage>
</organism>
<dbReference type="EMBL" id="CAJVQA010062193">
    <property type="protein sequence ID" value="CAG8829429.1"/>
    <property type="molecule type" value="Genomic_DNA"/>
</dbReference>
<dbReference type="AlphaFoldDB" id="A0A9N9KHF4"/>
<feature type="non-terminal residue" evidence="1">
    <location>
        <position position="68"/>
    </location>
</feature>
<name>A0A9N9KHF4_9GLOM</name>
<gene>
    <name evidence="1" type="ORF">CPELLU_LOCUS20492</name>
</gene>
<evidence type="ECO:0000313" key="2">
    <source>
        <dbReference type="Proteomes" id="UP000789759"/>
    </source>
</evidence>
<accession>A0A9N9KHF4</accession>
<dbReference type="OrthoDB" id="2473563at2759"/>
<proteinExistence type="predicted"/>
<reference evidence="1" key="1">
    <citation type="submission" date="2021-06" db="EMBL/GenBank/DDBJ databases">
        <authorList>
            <person name="Kallberg Y."/>
            <person name="Tangrot J."/>
            <person name="Rosling A."/>
        </authorList>
    </citation>
    <scope>NUCLEOTIDE SEQUENCE</scope>
    <source>
        <strain evidence="1">FL966</strain>
    </source>
</reference>
<comment type="caution">
    <text evidence="1">The sequence shown here is derived from an EMBL/GenBank/DDBJ whole genome shotgun (WGS) entry which is preliminary data.</text>
</comment>
<dbReference type="Proteomes" id="UP000789759">
    <property type="component" value="Unassembled WGS sequence"/>
</dbReference>
<evidence type="ECO:0000313" key="1">
    <source>
        <dbReference type="EMBL" id="CAG8829429.1"/>
    </source>
</evidence>
<protein>
    <submittedName>
        <fullName evidence="1">16253_t:CDS:1</fullName>
    </submittedName>
</protein>
<keyword evidence="2" id="KW-1185">Reference proteome</keyword>
<sequence>MFSRYDIKTHSDISNKVQEARLLLASSSKPEIKFNYEDLEAICKKLQNNITEEPKKELGKTATNAILN</sequence>